<accession>A0A9W9WHV1</accession>
<gene>
    <name evidence="2" type="ORF">N7530_010665</name>
</gene>
<proteinExistence type="predicted"/>
<comment type="caution">
    <text evidence="2">The sequence shown here is derived from an EMBL/GenBank/DDBJ whole genome shotgun (WGS) entry which is preliminary data.</text>
</comment>
<keyword evidence="3" id="KW-1185">Reference proteome</keyword>
<organism evidence="2 3">
    <name type="scientific">Penicillium desertorum</name>
    <dbReference type="NCBI Taxonomy" id="1303715"/>
    <lineage>
        <taxon>Eukaryota</taxon>
        <taxon>Fungi</taxon>
        <taxon>Dikarya</taxon>
        <taxon>Ascomycota</taxon>
        <taxon>Pezizomycotina</taxon>
        <taxon>Eurotiomycetes</taxon>
        <taxon>Eurotiomycetidae</taxon>
        <taxon>Eurotiales</taxon>
        <taxon>Aspergillaceae</taxon>
        <taxon>Penicillium</taxon>
    </lineage>
</organism>
<protein>
    <submittedName>
        <fullName evidence="2">Uncharacterized protein</fullName>
    </submittedName>
</protein>
<evidence type="ECO:0000313" key="2">
    <source>
        <dbReference type="EMBL" id="KAJ5462460.1"/>
    </source>
</evidence>
<reference evidence="2" key="2">
    <citation type="journal article" date="2023" name="IMA Fungus">
        <title>Comparative genomic study of the Penicillium genus elucidates a diverse pangenome and 15 lateral gene transfer events.</title>
        <authorList>
            <person name="Petersen C."/>
            <person name="Sorensen T."/>
            <person name="Nielsen M.R."/>
            <person name="Sondergaard T.E."/>
            <person name="Sorensen J.L."/>
            <person name="Fitzpatrick D.A."/>
            <person name="Frisvad J.C."/>
            <person name="Nielsen K.L."/>
        </authorList>
    </citation>
    <scope>NUCLEOTIDE SEQUENCE</scope>
    <source>
        <strain evidence="2">IBT 17660</strain>
    </source>
</reference>
<evidence type="ECO:0000313" key="3">
    <source>
        <dbReference type="Proteomes" id="UP001147760"/>
    </source>
</evidence>
<name>A0A9W9WHV1_9EURO</name>
<evidence type="ECO:0000256" key="1">
    <source>
        <dbReference type="SAM" id="MobiDB-lite"/>
    </source>
</evidence>
<feature type="compositionally biased region" description="Basic and acidic residues" evidence="1">
    <location>
        <begin position="29"/>
        <end position="45"/>
    </location>
</feature>
<dbReference type="Proteomes" id="UP001147760">
    <property type="component" value="Unassembled WGS sequence"/>
</dbReference>
<reference evidence="2" key="1">
    <citation type="submission" date="2022-12" db="EMBL/GenBank/DDBJ databases">
        <authorList>
            <person name="Petersen C."/>
        </authorList>
    </citation>
    <scope>NUCLEOTIDE SEQUENCE</scope>
    <source>
        <strain evidence="2">IBT 17660</strain>
    </source>
</reference>
<sequence length="128" mass="13616">MAESEASGAGTEFTDVRPEGPEALDALPDDDKGDIGGDSGDHDNGNDDGSGCGATPYGVTLIRLAYEPLSHTCYNGSFSTLPIRLFQIDGMRYMCARMSLFGNAWPHDDKQDSANLASPVNVKLGRCQ</sequence>
<dbReference type="OrthoDB" id="10597072at2759"/>
<feature type="region of interest" description="Disordered" evidence="1">
    <location>
        <begin position="1"/>
        <end position="52"/>
    </location>
</feature>
<dbReference type="EMBL" id="JAPWDO010000007">
    <property type="protein sequence ID" value="KAJ5462460.1"/>
    <property type="molecule type" value="Genomic_DNA"/>
</dbReference>
<dbReference type="AlphaFoldDB" id="A0A9W9WHV1"/>